<name>A0A0M0JCS9_9EUKA</name>
<evidence type="ECO:0000313" key="2">
    <source>
        <dbReference type="EMBL" id="KOO24167.1"/>
    </source>
</evidence>
<evidence type="ECO:0000313" key="3">
    <source>
        <dbReference type="Proteomes" id="UP000037460"/>
    </source>
</evidence>
<reference evidence="3" key="1">
    <citation type="journal article" date="2015" name="PLoS Genet.">
        <title>Genome Sequence and Transcriptome Analyses of Chrysochromulina tobin: Metabolic Tools for Enhanced Algal Fitness in the Prominent Order Prymnesiales (Haptophyceae).</title>
        <authorList>
            <person name="Hovde B.T."/>
            <person name="Deodato C.R."/>
            <person name="Hunsperger H.M."/>
            <person name="Ryken S.A."/>
            <person name="Yost W."/>
            <person name="Jha R.K."/>
            <person name="Patterson J."/>
            <person name="Monnat R.J. Jr."/>
            <person name="Barlow S.B."/>
            <person name="Starkenburg S.R."/>
            <person name="Cattolico R.A."/>
        </authorList>
    </citation>
    <scope>NUCLEOTIDE SEQUENCE</scope>
    <source>
        <strain evidence="3">CCMP291</strain>
    </source>
</reference>
<organism evidence="2 3">
    <name type="scientific">Chrysochromulina tobinii</name>
    <dbReference type="NCBI Taxonomy" id="1460289"/>
    <lineage>
        <taxon>Eukaryota</taxon>
        <taxon>Haptista</taxon>
        <taxon>Haptophyta</taxon>
        <taxon>Prymnesiophyceae</taxon>
        <taxon>Prymnesiales</taxon>
        <taxon>Chrysochromulinaceae</taxon>
        <taxon>Chrysochromulina</taxon>
    </lineage>
</organism>
<dbReference type="AlphaFoldDB" id="A0A0M0JCS9"/>
<keyword evidence="1" id="KW-0175">Coiled coil</keyword>
<protein>
    <submittedName>
        <fullName evidence="2">Uncharacterized protein</fullName>
    </submittedName>
</protein>
<evidence type="ECO:0000256" key="1">
    <source>
        <dbReference type="SAM" id="Coils"/>
    </source>
</evidence>
<dbReference type="EMBL" id="JWZX01003119">
    <property type="protein sequence ID" value="KOO24167.1"/>
    <property type="molecule type" value="Genomic_DNA"/>
</dbReference>
<comment type="caution">
    <text evidence="2">The sequence shown here is derived from an EMBL/GenBank/DDBJ whole genome shotgun (WGS) entry which is preliminary data.</text>
</comment>
<feature type="coiled-coil region" evidence="1">
    <location>
        <begin position="23"/>
        <end position="67"/>
    </location>
</feature>
<dbReference type="OrthoDB" id="10587112at2759"/>
<proteinExistence type="predicted"/>
<accession>A0A0M0JCS9</accession>
<sequence length="189" mass="21399">MRRGKLNAEREAMKCEAVLAAEVARHKDRVAELQKAFEAARAEATKVEHLEATIEAMRQKRFSVEMEAMKREAAAAAEVTALIKSKELADNMYMNSLREIMRTSANEAQRDKDAAIASLRIEYEKKFNLLKTRVRTMMHQREAGWGALGGVIAQYRTVLTAAAMTPWMDRVVVQPYIKPALDKMKNKDA</sequence>
<gene>
    <name evidence="2" type="ORF">Ctob_002117</name>
</gene>
<keyword evidence="3" id="KW-1185">Reference proteome</keyword>
<dbReference type="Proteomes" id="UP000037460">
    <property type="component" value="Unassembled WGS sequence"/>
</dbReference>